<organism evidence="12 13">
    <name type="scientific">Mikania micrantha</name>
    <name type="common">bitter vine</name>
    <dbReference type="NCBI Taxonomy" id="192012"/>
    <lineage>
        <taxon>Eukaryota</taxon>
        <taxon>Viridiplantae</taxon>
        <taxon>Streptophyta</taxon>
        <taxon>Embryophyta</taxon>
        <taxon>Tracheophyta</taxon>
        <taxon>Spermatophyta</taxon>
        <taxon>Magnoliopsida</taxon>
        <taxon>eudicotyledons</taxon>
        <taxon>Gunneridae</taxon>
        <taxon>Pentapetalae</taxon>
        <taxon>asterids</taxon>
        <taxon>campanulids</taxon>
        <taxon>Asterales</taxon>
        <taxon>Asteraceae</taxon>
        <taxon>Asteroideae</taxon>
        <taxon>Heliantheae alliance</taxon>
        <taxon>Eupatorieae</taxon>
        <taxon>Mikania</taxon>
    </lineage>
</organism>
<evidence type="ECO:0000256" key="1">
    <source>
        <dbReference type="ARBA" id="ARBA00004191"/>
    </source>
</evidence>
<feature type="active site" evidence="8">
    <location>
        <position position="242"/>
    </location>
</feature>
<dbReference type="InterPro" id="IPR011050">
    <property type="entry name" value="Pectin_lyase_fold/virulence"/>
</dbReference>
<feature type="signal peptide" evidence="11">
    <location>
        <begin position="1"/>
        <end position="25"/>
    </location>
</feature>
<evidence type="ECO:0000313" key="13">
    <source>
        <dbReference type="Proteomes" id="UP000326396"/>
    </source>
</evidence>
<comment type="subcellular location">
    <subcellularLocation>
        <location evidence="1">Secreted</location>
        <location evidence="1">Cell wall</location>
    </subcellularLocation>
</comment>
<feature type="chain" id="PRO_5024286609" description="Pectate lyase superfamily protein domain-containing protein" evidence="11">
    <location>
        <begin position="26"/>
        <end position="424"/>
    </location>
</feature>
<evidence type="ECO:0000256" key="2">
    <source>
        <dbReference type="ARBA" id="ARBA00008834"/>
    </source>
</evidence>
<evidence type="ECO:0000256" key="4">
    <source>
        <dbReference type="ARBA" id="ARBA00022525"/>
    </source>
</evidence>
<protein>
    <recommendedName>
        <fullName evidence="14">Pectate lyase superfamily protein domain-containing protein</fullName>
    </recommendedName>
</protein>
<dbReference type="OrthoDB" id="187139at2759"/>
<evidence type="ECO:0000256" key="3">
    <source>
        <dbReference type="ARBA" id="ARBA00022512"/>
    </source>
</evidence>
<dbReference type="Proteomes" id="UP000326396">
    <property type="component" value="Linkage Group LG17"/>
</dbReference>
<keyword evidence="7" id="KW-0961">Cell wall biogenesis/degradation</keyword>
<keyword evidence="4" id="KW-0964">Secreted</keyword>
<dbReference type="GO" id="GO:0071555">
    <property type="term" value="P:cell wall organization"/>
    <property type="evidence" value="ECO:0007669"/>
    <property type="project" value="UniProtKB-KW"/>
</dbReference>
<dbReference type="SUPFAM" id="SSF51126">
    <property type="entry name" value="Pectin lyase-like"/>
    <property type="match status" value="1"/>
</dbReference>
<feature type="region of interest" description="Disordered" evidence="10">
    <location>
        <begin position="371"/>
        <end position="403"/>
    </location>
</feature>
<evidence type="ECO:0000256" key="11">
    <source>
        <dbReference type="SAM" id="SignalP"/>
    </source>
</evidence>
<keyword evidence="6 9" id="KW-0326">Glycosidase</keyword>
<evidence type="ECO:0000256" key="10">
    <source>
        <dbReference type="SAM" id="MobiDB-lite"/>
    </source>
</evidence>
<evidence type="ECO:0008006" key="14">
    <source>
        <dbReference type="Google" id="ProtNLM"/>
    </source>
</evidence>
<reference evidence="12 13" key="1">
    <citation type="submission" date="2019-05" db="EMBL/GenBank/DDBJ databases">
        <title>Mikania micrantha, genome provides insights into the molecular mechanism of rapid growth.</title>
        <authorList>
            <person name="Liu B."/>
        </authorList>
    </citation>
    <scope>NUCLEOTIDE SEQUENCE [LARGE SCALE GENOMIC DNA]</scope>
    <source>
        <strain evidence="12">NLD-2019</strain>
        <tissue evidence="12">Leaf</tissue>
    </source>
</reference>
<evidence type="ECO:0000256" key="9">
    <source>
        <dbReference type="RuleBase" id="RU361169"/>
    </source>
</evidence>
<dbReference type="SMART" id="SM00710">
    <property type="entry name" value="PbH1"/>
    <property type="match status" value="5"/>
</dbReference>
<dbReference type="Gene3D" id="2.160.20.10">
    <property type="entry name" value="Single-stranded right-handed beta-helix, Pectin lyase-like"/>
    <property type="match status" value="1"/>
</dbReference>
<evidence type="ECO:0000313" key="12">
    <source>
        <dbReference type="EMBL" id="KAD5318220.1"/>
    </source>
</evidence>
<keyword evidence="5 9" id="KW-0378">Hydrolase</keyword>
<name>A0A5N6NVC2_9ASTR</name>
<keyword evidence="13" id="KW-1185">Reference proteome</keyword>
<dbReference type="InterPro" id="IPR000743">
    <property type="entry name" value="Glyco_hydro_28"/>
</dbReference>
<accession>A0A5N6NVC2</accession>
<keyword evidence="11" id="KW-0732">Signal</keyword>
<evidence type="ECO:0000256" key="5">
    <source>
        <dbReference type="ARBA" id="ARBA00022801"/>
    </source>
</evidence>
<dbReference type="PROSITE" id="PS00502">
    <property type="entry name" value="POLYGALACTURONASE"/>
    <property type="match status" value="1"/>
</dbReference>
<keyword evidence="3" id="KW-0134">Cell wall</keyword>
<sequence>MHKDGYIRTAVFCLFVMALGARNHAAVIDIKTKGAVGDGKTDDGPAILSAWKEACAGASPSSVLVPPGTYMSLSVVLSGPCKGPVEIQATGATIKAPPELAKFKTDSWILIQNVKRFTMTGGTFDGQGHQIWNSTKCHDSQLTCQIPVNLRLSHVKNSLFKDITSANSKHFHIALWGCDNTVFENVTINAPENSTNTDGIHIARLNGLNITKSNIKTGDDCISFGDGSKNVRIDKVTCGPGHGISIGSLGKYPNEEPIQGIWIKNCTITGTNNGVRIKSWPASHPGVASDIHFEDIIMKKVGNPILIDQEYCPHDLCKKGIPSKVKLSNVSFRKIRGTSTTKVAMKLACSPEAPCDNVEVADINLKFHGPRGGGPASSECSNVKPKVTGKNVPQETVTKRPNPATLGTFSLDLISRRFDARDRC</sequence>
<evidence type="ECO:0000256" key="7">
    <source>
        <dbReference type="ARBA" id="ARBA00023316"/>
    </source>
</evidence>
<dbReference type="AlphaFoldDB" id="A0A5N6NVC2"/>
<proteinExistence type="inferred from homology"/>
<evidence type="ECO:0000256" key="6">
    <source>
        <dbReference type="ARBA" id="ARBA00023295"/>
    </source>
</evidence>
<comment type="caution">
    <text evidence="12">The sequence shown here is derived from an EMBL/GenBank/DDBJ whole genome shotgun (WGS) entry which is preliminary data.</text>
</comment>
<dbReference type="GO" id="GO:0004650">
    <property type="term" value="F:polygalacturonase activity"/>
    <property type="evidence" value="ECO:0007669"/>
    <property type="project" value="InterPro"/>
</dbReference>
<comment type="similarity">
    <text evidence="2 9">Belongs to the glycosyl hydrolase 28 family.</text>
</comment>
<dbReference type="GO" id="GO:0005975">
    <property type="term" value="P:carbohydrate metabolic process"/>
    <property type="evidence" value="ECO:0007669"/>
    <property type="project" value="InterPro"/>
</dbReference>
<dbReference type="Pfam" id="PF00295">
    <property type="entry name" value="Glyco_hydro_28"/>
    <property type="match status" value="1"/>
</dbReference>
<evidence type="ECO:0000256" key="8">
    <source>
        <dbReference type="PROSITE-ProRule" id="PRU10052"/>
    </source>
</evidence>
<dbReference type="EMBL" id="SZYD01000009">
    <property type="protein sequence ID" value="KAD5318220.1"/>
    <property type="molecule type" value="Genomic_DNA"/>
</dbReference>
<dbReference type="FunFam" id="2.160.20.10:FF:000004">
    <property type="entry name" value="Pectin lyase-like superfamily protein"/>
    <property type="match status" value="1"/>
</dbReference>
<dbReference type="InterPro" id="IPR006626">
    <property type="entry name" value="PbH1"/>
</dbReference>
<gene>
    <name evidence="12" type="ORF">E3N88_18166</name>
</gene>
<dbReference type="InterPro" id="IPR012334">
    <property type="entry name" value="Pectin_lyas_fold"/>
</dbReference>
<dbReference type="PANTHER" id="PTHR31375">
    <property type="match status" value="1"/>
</dbReference>